<evidence type="ECO:0000313" key="4">
    <source>
        <dbReference type="EMBL" id="GAL83344.1"/>
    </source>
</evidence>
<dbReference type="AlphaFoldDB" id="A0A098LAA5"/>
<sequence>MAGRGSRFNGSGYNVPKPFIPVEGKPMFAWAMQSIDGIDCSELIVIALREHEESYKLTDLISEFAPANTRLVLINDVTEGQLCTVLAARDFINDDEDILIISSDTIVISEIGKEILNKREGCKGIISVADMPGDRWSFARLNNDGFVDLVAEKERISDHASTGIYYFSSGKEFVNMAEEIVNKKEKTKGEYYVIPLYQKLINSGYKVMISEASEMWDLGTPESLNTFLKTKGGRVGGG</sequence>
<dbReference type="Gene3D" id="3.90.550.10">
    <property type="entry name" value="Spore Coat Polysaccharide Biosynthesis Protein SpsA, Chain A"/>
    <property type="match status" value="1"/>
</dbReference>
<dbReference type="eggNOG" id="COG1209">
    <property type="taxonomic scope" value="Bacteria"/>
</dbReference>
<reference evidence="4 5" key="1">
    <citation type="submission" date="2014-09" db="EMBL/GenBank/DDBJ databases">
        <title>Sporocytophaga myxococcoides PG-01 genome sequencing.</title>
        <authorList>
            <person name="Liu L."/>
            <person name="Gao P.J."/>
            <person name="Chen G.J."/>
            <person name="Wang L.S."/>
        </authorList>
    </citation>
    <scope>NUCLEOTIDE SEQUENCE [LARGE SCALE GENOMIC DNA]</scope>
    <source>
        <strain evidence="4 5">PG-01</strain>
    </source>
</reference>
<name>A0A098LAA5_9BACT</name>
<dbReference type="GO" id="GO:0016779">
    <property type="term" value="F:nucleotidyltransferase activity"/>
    <property type="evidence" value="ECO:0007669"/>
    <property type="project" value="UniProtKB-KW"/>
</dbReference>
<dbReference type="InterPro" id="IPR029044">
    <property type="entry name" value="Nucleotide-diphossugar_trans"/>
</dbReference>
<dbReference type="PIRSF" id="PIRSF028162">
    <property type="entry name" value="BcbE_prd"/>
    <property type="match status" value="1"/>
</dbReference>
<dbReference type="SUPFAM" id="SSF53448">
    <property type="entry name" value="Nucleotide-diphospho-sugar transferases"/>
    <property type="match status" value="1"/>
</dbReference>
<dbReference type="EMBL" id="BBLT01000001">
    <property type="protein sequence ID" value="GAL83344.1"/>
    <property type="molecule type" value="Genomic_DNA"/>
</dbReference>
<dbReference type="Proteomes" id="UP000030185">
    <property type="component" value="Unassembled WGS sequence"/>
</dbReference>
<keyword evidence="5" id="KW-1185">Reference proteome</keyword>
<evidence type="ECO:0000259" key="3">
    <source>
        <dbReference type="Pfam" id="PF00483"/>
    </source>
</evidence>
<gene>
    <name evidence="4" type="ORF">MYP_570</name>
</gene>
<dbReference type="InterPro" id="IPR016873">
    <property type="entry name" value="Caps_polysacc_synth_BcbE_prd"/>
</dbReference>
<feature type="domain" description="Nucleotidyl transferase" evidence="3">
    <location>
        <begin position="2"/>
        <end position="225"/>
    </location>
</feature>
<evidence type="ECO:0000256" key="1">
    <source>
        <dbReference type="ARBA" id="ARBA00022679"/>
    </source>
</evidence>
<dbReference type="STRING" id="153721.MYP_570"/>
<dbReference type="PANTHER" id="PTHR43584:SF8">
    <property type="entry name" value="N-ACETYLMURAMATE ALPHA-1-PHOSPHATE URIDYLYLTRANSFERASE"/>
    <property type="match status" value="1"/>
</dbReference>
<dbReference type="InterPro" id="IPR050065">
    <property type="entry name" value="GlmU-like"/>
</dbReference>
<dbReference type="InterPro" id="IPR005835">
    <property type="entry name" value="NTP_transferase_dom"/>
</dbReference>
<keyword evidence="1" id="KW-0808">Transferase</keyword>
<keyword evidence="2" id="KW-0548">Nucleotidyltransferase</keyword>
<comment type="caution">
    <text evidence="4">The sequence shown here is derived from an EMBL/GenBank/DDBJ whole genome shotgun (WGS) entry which is preliminary data.</text>
</comment>
<organism evidence="4 5">
    <name type="scientific">Sporocytophaga myxococcoides</name>
    <dbReference type="NCBI Taxonomy" id="153721"/>
    <lineage>
        <taxon>Bacteria</taxon>
        <taxon>Pseudomonadati</taxon>
        <taxon>Bacteroidota</taxon>
        <taxon>Cytophagia</taxon>
        <taxon>Cytophagales</taxon>
        <taxon>Cytophagaceae</taxon>
        <taxon>Sporocytophaga</taxon>
    </lineage>
</organism>
<protein>
    <recommendedName>
        <fullName evidence="3">Nucleotidyl transferase domain-containing protein</fullName>
    </recommendedName>
</protein>
<dbReference type="PANTHER" id="PTHR43584">
    <property type="entry name" value="NUCLEOTIDYL TRANSFERASE"/>
    <property type="match status" value="1"/>
</dbReference>
<dbReference type="Pfam" id="PF00483">
    <property type="entry name" value="NTP_transferase"/>
    <property type="match status" value="1"/>
</dbReference>
<evidence type="ECO:0000313" key="5">
    <source>
        <dbReference type="Proteomes" id="UP000030185"/>
    </source>
</evidence>
<dbReference type="CDD" id="cd04183">
    <property type="entry name" value="GT2_BcE_like"/>
    <property type="match status" value="1"/>
</dbReference>
<proteinExistence type="predicted"/>
<accession>A0A098LAA5</accession>
<evidence type="ECO:0000256" key="2">
    <source>
        <dbReference type="ARBA" id="ARBA00022695"/>
    </source>
</evidence>